<evidence type="ECO:0000313" key="3">
    <source>
        <dbReference type="Proteomes" id="UP000001072"/>
    </source>
</evidence>
<reference evidence="3" key="1">
    <citation type="journal article" date="2011" name="Proc. Natl. Acad. Sci. U.S.A.">
        <title>Obligate biotrophy features unraveled by the genomic analysis of rust fungi.</title>
        <authorList>
            <person name="Duplessis S."/>
            <person name="Cuomo C.A."/>
            <person name="Lin Y.-C."/>
            <person name="Aerts A."/>
            <person name="Tisserant E."/>
            <person name="Veneault-Fourrey C."/>
            <person name="Joly D.L."/>
            <person name="Hacquard S."/>
            <person name="Amselem J."/>
            <person name="Cantarel B.L."/>
            <person name="Chiu R."/>
            <person name="Coutinho P.M."/>
            <person name="Feau N."/>
            <person name="Field M."/>
            <person name="Frey P."/>
            <person name="Gelhaye E."/>
            <person name="Goldberg J."/>
            <person name="Grabherr M.G."/>
            <person name="Kodira C.D."/>
            <person name="Kohler A."/>
            <person name="Kuees U."/>
            <person name="Lindquist E.A."/>
            <person name="Lucas S.M."/>
            <person name="Mago R."/>
            <person name="Mauceli E."/>
            <person name="Morin E."/>
            <person name="Murat C."/>
            <person name="Pangilinan J.L."/>
            <person name="Park R."/>
            <person name="Pearson M."/>
            <person name="Quesneville H."/>
            <person name="Rouhier N."/>
            <person name="Sakthikumar S."/>
            <person name="Salamov A.A."/>
            <person name="Schmutz J."/>
            <person name="Selles B."/>
            <person name="Shapiro H."/>
            <person name="Tanguay P."/>
            <person name="Tuskan G.A."/>
            <person name="Henrissat B."/>
            <person name="Van de Peer Y."/>
            <person name="Rouze P."/>
            <person name="Ellis J.G."/>
            <person name="Dodds P.N."/>
            <person name="Schein J.E."/>
            <person name="Zhong S."/>
            <person name="Hamelin R.C."/>
            <person name="Grigoriev I.V."/>
            <person name="Szabo L.J."/>
            <person name="Martin F."/>
        </authorList>
    </citation>
    <scope>NUCLEOTIDE SEQUENCE [LARGE SCALE GENOMIC DNA]</scope>
    <source>
        <strain evidence="3">98AG31 / pathotype 3-4-7</strain>
    </source>
</reference>
<organism evidence="3">
    <name type="scientific">Melampsora larici-populina (strain 98AG31 / pathotype 3-4-7)</name>
    <name type="common">Poplar leaf rust fungus</name>
    <dbReference type="NCBI Taxonomy" id="747676"/>
    <lineage>
        <taxon>Eukaryota</taxon>
        <taxon>Fungi</taxon>
        <taxon>Dikarya</taxon>
        <taxon>Basidiomycota</taxon>
        <taxon>Pucciniomycotina</taxon>
        <taxon>Pucciniomycetes</taxon>
        <taxon>Pucciniales</taxon>
        <taxon>Melampsoraceae</taxon>
        <taxon>Melampsora</taxon>
    </lineage>
</organism>
<sequence length="255" mass="29509">MAISCLGFQLILMFILASVIADPTFIPWPREFEPGCLSKVLQGLADVNPRSAKDNRIYLAYKEKTGPEEVARNILSRLDWLDDYEGEEPRYLCAASFGDKRMSQIAVNSYPWTLPSGMKDYLLWMRFPILNRATLELRKGEVFPSEKYYEEGRLDALVEYIEHTDFVGYVGAMSQDEIAKLEPLETYHPNNKIYVTSNGHTITRKEAWEANQWAGRHLNAFLKMKFKNKEVVWTRSPMWYKGVQTIDHAVIIVKD</sequence>
<dbReference type="RefSeq" id="XP_007411117.1">
    <property type="nucleotide sequence ID" value="XM_007411055.1"/>
</dbReference>
<dbReference type="PANTHER" id="PTHR35020:SF2">
    <property type="entry name" value="N-ACETYLGLUCOSAMINE-INDUCED PROTEIN 1"/>
    <property type="match status" value="1"/>
</dbReference>
<dbReference type="KEGG" id="mlr:MELLADRAFT_124141"/>
<dbReference type="EMBL" id="GL883112">
    <property type="protein sequence ID" value="EGG05628.1"/>
    <property type="molecule type" value="Genomic_DNA"/>
</dbReference>
<protein>
    <submittedName>
        <fullName evidence="2">Secreted protein</fullName>
    </submittedName>
</protein>
<dbReference type="HOGENOM" id="CLU_987220_0_0_1"/>
<dbReference type="Proteomes" id="UP000001072">
    <property type="component" value="Unassembled WGS sequence"/>
</dbReference>
<gene>
    <name evidence="2" type="ORF">MELLADRAFT_124141</name>
</gene>
<dbReference type="VEuPathDB" id="FungiDB:MELLADRAFT_124141"/>
<feature type="signal peptide" evidence="1">
    <location>
        <begin position="1"/>
        <end position="21"/>
    </location>
</feature>
<dbReference type="InParanoid" id="F4RQ00"/>
<evidence type="ECO:0000313" key="2">
    <source>
        <dbReference type="EMBL" id="EGG05628.1"/>
    </source>
</evidence>
<proteinExistence type="predicted"/>
<keyword evidence="1" id="KW-0732">Signal</keyword>
<accession>F4RQ00</accession>
<keyword evidence="3" id="KW-1185">Reference proteome</keyword>
<dbReference type="GO" id="GO:0005737">
    <property type="term" value="C:cytoplasm"/>
    <property type="evidence" value="ECO:0007669"/>
    <property type="project" value="TreeGrafter"/>
</dbReference>
<dbReference type="GeneID" id="18926645"/>
<name>F4RQ00_MELLP</name>
<dbReference type="PANTHER" id="PTHR35020">
    <property type="entry name" value="N-ACETYLGLUCOSAMINE-INDUCED PROTEIN 1"/>
    <property type="match status" value="1"/>
</dbReference>
<dbReference type="InterPro" id="IPR022036">
    <property type="entry name" value="DUF3605"/>
</dbReference>
<dbReference type="GO" id="GO:0006044">
    <property type="term" value="P:N-acetylglucosamine metabolic process"/>
    <property type="evidence" value="ECO:0007669"/>
    <property type="project" value="TreeGrafter"/>
</dbReference>
<dbReference type="OrthoDB" id="2506173at2759"/>
<dbReference type="AlphaFoldDB" id="F4RQ00"/>
<feature type="chain" id="PRO_5003315418" evidence="1">
    <location>
        <begin position="22"/>
        <end position="255"/>
    </location>
</feature>
<evidence type="ECO:0000256" key="1">
    <source>
        <dbReference type="SAM" id="SignalP"/>
    </source>
</evidence>